<name>A0A2K9BUI3_9MOLU</name>
<dbReference type="Gene3D" id="3.30.70.370">
    <property type="match status" value="1"/>
</dbReference>
<dbReference type="GO" id="GO:0003887">
    <property type="term" value="F:DNA-directed DNA polymerase activity"/>
    <property type="evidence" value="ECO:0007669"/>
    <property type="project" value="UniProtKB-UniRule"/>
</dbReference>
<dbReference type="Gene3D" id="3.30.420.10">
    <property type="entry name" value="Ribonuclease H-like superfamily/Ribonuclease H"/>
    <property type="match status" value="1"/>
</dbReference>
<dbReference type="SMART" id="SM00279">
    <property type="entry name" value="HhH2"/>
    <property type="match status" value="1"/>
</dbReference>
<evidence type="ECO:0000256" key="7">
    <source>
        <dbReference type="ARBA" id="ARBA00023125"/>
    </source>
</evidence>
<dbReference type="FunFam" id="1.10.150.20:FF:000002">
    <property type="entry name" value="DNA polymerase I"/>
    <property type="match status" value="1"/>
</dbReference>
<evidence type="ECO:0000313" key="15">
    <source>
        <dbReference type="EMBL" id="AUF83370.1"/>
    </source>
</evidence>
<dbReference type="PANTHER" id="PTHR10133">
    <property type="entry name" value="DNA POLYMERASE I"/>
    <property type="match status" value="1"/>
</dbReference>
<dbReference type="InterPro" id="IPR012337">
    <property type="entry name" value="RNaseH-like_sf"/>
</dbReference>
<evidence type="ECO:0000256" key="6">
    <source>
        <dbReference type="ARBA" id="ARBA00022932"/>
    </source>
</evidence>
<dbReference type="NCBIfam" id="NF004397">
    <property type="entry name" value="PRK05755.1"/>
    <property type="match status" value="1"/>
</dbReference>
<dbReference type="InterPro" id="IPR001098">
    <property type="entry name" value="DNA-dir_DNA_pol_A_palm_dom"/>
</dbReference>
<gene>
    <name evidence="12" type="primary">polA</name>
    <name evidence="15" type="ORF">CXP39_00935</name>
</gene>
<keyword evidence="16" id="KW-1185">Reference proteome</keyword>
<accession>A0A2K9BUI3</accession>
<evidence type="ECO:0000313" key="16">
    <source>
        <dbReference type="Proteomes" id="UP000233419"/>
    </source>
</evidence>
<dbReference type="FunFam" id="1.10.150.20:FF:000003">
    <property type="entry name" value="DNA polymerase I"/>
    <property type="match status" value="1"/>
</dbReference>
<evidence type="ECO:0000259" key="14">
    <source>
        <dbReference type="SMART" id="SM00482"/>
    </source>
</evidence>
<dbReference type="Pfam" id="PF01367">
    <property type="entry name" value="5_3_exonuc"/>
    <property type="match status" value="1"/>
</dbReference>
<dbReference type="NCBIfam" id="TIGR00593">
    <property type="entry name" value="pola"/>
    <property type="match status" value="1"/>
</dbReference>
<dbReference type="GO" id="GO:0003677">
    <property type="term" value="F:DNA binding"/>
    <property type="evidence" value="ECO:0007669"/>
    <property type="project" value="UniProtKB-UniRule"/>
</dbReference>
<dbReference type="Proteomes" id="UP000233419">
    <property type="component" value="Chromosome"/>
</dbReference>
<keyword evidence="12" id="KW-0378">Hydrolase</keyword>
<dbReference type="GO" id="GO:0008409">
    <property type="term" value="F:5'-3' exonuclease activity"/>
    <property type="evidence" value="ECO:0007669"/>
    <property type="project" value="UniProtKB-UniRule"/>
</dbReference>
<keyword evidence="12" id="KW-0269">Exonuclease</keyword>
<dbReference type="Gene3D" id="3.40.50.1010">
    <property type="entry name" value="5'-nuclease"/>
    <property type="match status" value="1"/>
</dbReference>
<dbReference type="CDD" id="cd09859">
    <property type="entry name" value="PIN_53EXO"/>
    <property type="match status" value="1"/>
</dbReference>
<dbReference type="AlphaFoldDB" id="A0A2K9BUI3"/>
<dbReference type="GO" id="GO:0006302">
    <property type="term" value="P:double-strand break repair"/>
    <property type="evidence" value="ECO:0007669"/>
    <property type="project" value="TreeGrafter"/>
</dbReference>
<dbReference type="InterPro" id="IPR002298">
    <property type="entry name" value="DNA_polymerase_A"/>
</dbReference>
<dbReference type="Gene3D" id="1.10.150.20">
    <property type="entry name" value="5' to 3' exonuclease, C-terminal subdomain"/>
    <property type="match status" value="2"/>
</dbReference>
<dbReference type="OrthoDB" id="9806424at2"/>
<dbReference type="InterPro" id="IPR054690">
    <property type="entry name" value="DNA_polI_exonuclease"/>
</dbReference>
<evidence type="ECO:0000256" key="4">
    <source>
        <dbReference type="ARBA" id="ARBA00022705"/>
    </source>
</evidence>
<dbReference type="EC" id="2.7.7.7" evidence="11 12"/>
<dbReference type="KEGG" id="msyr:CXP39_00935"/>
<keyword evidence="2 12" id="KW-0808">Transferase</keyword>
<dbReference type="InterPro" id="IPR002421">
    <property type="entry name" value="5-3_exonuclease"/>
</dbReference>
<comment type="function">
    <text evidence="10">5'-3' exonuclease acting preferentially on double-stranded DNA.</text>
</comment>
<keyword evidence="5 12" id="KW-0227">DNA damage</keyword>
<proteinExistence type="inferred from homology"/>
<evidence type="ECO:0000256" key="8">
    <source>
        <dbReference type="ARBA" id="ARBA00023204"/>
    </source>
</evidence>
<comment type="function">
    <text evidence="12">In addition to polymerase activity, this DNA polymerase exhibits 5'-3' exonuclease activity.</text>
</comment>
<dbReference type="PROSITE" id="PS00447">
    <property type="entry name" value="DNA_POLYMERASE_A"/>
    <property type="match status" value="1"/>
</dbReference>
<evidence type="ECO:0000256" key="10">
    <source>
        <dbReference type="ARBA" id="ARBA00049957"/>
    </source>
</evidence>
<dbReference type="SMART" id="SM00482">
    <property type="entry name" value="POLAc"/>
    <property type="match status" value="1"/>
</dbReference>
<keyword evidence="7 12" id="KW-0238">DNA-binding</keyword>
<dbReference type="InterPro" id="IPR008918">
    <property type="entry name" value="HhH2"/>
</dbReference>
<dbReference type="CDD" id="cd06140">
    <property type="entry name" value="DNA_polA_I_Bacillus_like_exo"/>
    <property type="match status" value="1"/>
</dbReference>
<keyword evidence="12" id="KW-0540">Nuclease</keyword>
<evidence type="ECO:0000256" key="11">
    <source>
        <dbReference type="NCBIfam" id="TIGR00593"/>
    </source>
</evidence>
<dbReference type="Pfam" id="PF02739">
    <property type="entry name" value="5_3_exonuc_N"/>
    <property type="match status" value="1"/>
</dbReference>
<dbReference type="InterPro" id="IPR019760">
    <property type="entry name" value="DNA-dir_DNA_pol_A_CS"/>
</dbReference>
<dbReference type="SUPFAM" id="SSF56672">
    <property type="entry name" value="DNA/RNA polymerases"/>
    <property type="match status" value="1"/>
</dbReference>
<dbReference type="EMBL" id="CP025257">
    <property type="protein sequence ID" value="AUF83370.1"/>
    <property type="molecule type" value="Genomic_DNA"/>
</dbReference>
<dbReference type="SUPFAM" id="SSF47807">
    <property type="entry name" value="5' to 3' exonuclease, C-terminal subdomain"/>
    <property type="match status" value="1"/>
</dbReference>
<dbReference type="InterPro" id="IPR029060">
    <property type="entry name" value="PIN-like_dom_sf"/>
</dbReference>
<evidence type="ECO:0000256" key="5">
    <source>
        <dbReference type="ARBA" id="ARBA00022763"/>
    </source>
</evidence>
<dbReference type="SMART" id="SM00475">
    <property type="entry name" value="53EXOc"/>
    <property type="match status" value="1"/>
</dbReference>
<reference evidence="15 16" key="1">
    <citation type="submission" date="2017-12" db="EMBL/GenBank/DDBJ databases">
        <title>Mesoplasma syrphidae YJS, Complete Genome.</title>
        <authorList>
            <person name="Knight T.F."/>
            <person name="Citino T."/>
            <person name="Rubinstein R."/>
            <person name="Neuschaefer Z."/>
        </authorList>
    </citation>
    <scope>NUCLEOTIDE SEQUENCE [LARGE SCALE GENOMIC DNA]</scope>
    <source>
        <strain evidence="15 16">YJS</strain>
    </source>
</reference>
<keyword evidence="4 12" id="KW-0235">DNA replication</keyword>
<dbReference type="SUPFAM" id="SSF53098">
    <property type="entry name" value="Ribonuclease H-like"/>
    <property type="match status" value="1"/>
</dbReference>
<dbReference type="RefSeq" id="WP_036256480.1">
    <property type="nucleotide sequence ID" value="NZ_CP025257.1"/>
</dbReference>
<dbReference type="CDD" id="cd09898">
    <property type="entry name" value="H3TH_53EXO"/>
    <property type="match status" value="1"/>
</dbReference>
<evidence type="ECO:0000256" key="9">
    <source>
        <dbReference type="ARBA" id="ARBA00049244"/>
    </source>
</evidence>
<evidence type="ECO:0000256" key="2">
    <source>
        <dbReference type="ARBA" id="ARBA00022679"/>
    </source>
</evidence>
<feature type="domain" description="5'-3' exonuclease" evidence="13">
    <location>
        <begin position="4"/>
        <end position="267"/>
    </location>
</feature>
<evidence type="ECO:0000256" key="1">
    <source>
        <dbReference type="ARBA" id="ARBA00007705"/>
    </source>
</evidence>
<dbReference type="Gene3D" id="1.20.1060.10">
    <property type="entry name" value="Taq DNA Polymerase, Chain T, domain 4"/>
    <property type="match status" value="1"/>
</dbReference>
<dbReference type="PANTHER" id="PTHR10133:SF27">
    <property type="entry name" value="DNA POLYMERASE NU"/>
    <property type="match status" value="1"/>
</dbReference>
<dbReference type="InterPro" id="IPR020045">
    <property type="entry name" value="DNA_polI_H3TH"/>
</dbReference>
<sequence length="906" mass="103506">MANKKILLVDGNSLIFRAYFAGAYRGTILTTSTGIPTNAVFSFANMITSLLSNREYYDVKVAFDKGKKTFRHEMLKDYKAGRSQTPDELVQQFPIVREFLDAANISWYELDNIEADDIIGSLTKTIENEIEDCDVEILTSDKDMFQLISDKTVVLIPVSGTSDLKTFGKAELFEKWACTPEQVVDLKGLMGDASDNLKGVAGIGEKTAIKLLTEYGSIEKIYKNLDSIKGAVKIKLEADKDSAFLCKKIATIATNTHVDNLEFRKLNLSINSLVEFLRKYEMFSVTKRLSNRAEQINNEEKHEYQILSSWSNEYACEENSIYVESLEENYHRGQIIGIAISNQKGNFFINFSNIARQLSIFDHNEPEKNFDVALDTFLKNLSYKKSTYDIKRTVTLLKMAGYNVSYDAFDYDMMVASYALNANVKSLFVDHLRLVSPELNITEDEYIYGKGAKRTGEIDLDSKAMFITKKALYIKMTKPDVYEKLKETNQIDLYEKIDLPFVKVLYTTEQNGILIDRQELKAQTLNILNKVNELELHMRDILGDQINDSFNFASPKQIQELLFEKLGLPNLAKGSTGKETLEKLRTEHAVVNLLLEHRKYSKLYSTYLRGFEKFIFDDGKVHTIFNQTLTNTGRLSSSEPNIQNISIHDPAQKEVRKIFVTEDDTLFYSFDYSQIELRVLAQMGNEKTLIDIFNNQRDVHSEAARMIYKLKDNEKVSPEMRRVAKVFNFGIIYGLSDFGLSNDLNISIPEAKNFITAYYEAFPEIATFKSKEIEFAKANGFALTLANRKRKIDELKSTNYQLRQFGERVAVNMPIQGTAADILKVAMINIYNELNKAQLSSKIVAQIHDEIIFEIKNNESQKAVEIIISEMEIAMQKMFEILNLNNEIKVSLSVTQASGENWFKLK</sequence>
<dbReference type="Pfam" id="PF00476">
    <property type="entry name" value="DNA_pol_A"/>
    <property type="match status" value="1"/>
</dbReference>
<dbReference type="InterPro" id="IPR043502">
    <property type="entry name" value="DNA/RNA_pol_sf"/>
</dbReference>
<dbReference type="InterPro" id="IPR018320">
    <property type="entry name" value="DNA_polymerase_1"/>
</dbReference>
<comment type="similarity">
    <text evidence="1 12">Belongs to the DNA polymerase type-A family.</text>
</comment>
<evidence type="ECO:0000256" key="3">
    <source>
        <dbReference type="ARBA" id="ARBA00022695"/>
    </source>
</evidence>
<dbReference type="SUPFAM" id="SSF88723">
    <property type="entry name" value="PIN domain-like"/>
    <property type="match status" value="1"/>
</dbReference>
<keyword evidence="3 12" id="KW-0548">Nucleotidyltransferase</keyword>
<dbReference type="Pfam" id="PF22619">
    <property type="entry name" value="DNA_polI_exo1"/>
    <property type="match status" value="1"/>
</dbReference>
<protein>
    <recommendedName>
        <fullName evidence="11 12">DNA polymerase I</fullName>
        <ecNumber evidence="11 12">2.7.7.7</ecNumber>
    </recommendedName>
</protein>
<dbReference type="GO" id="GO:0006261">
    <property type="term" value="P:DNA-templated DNA replication"/>
    <property type="evidence" value="ECO:0007669"/>
    <property type="project" value="UniProtKB-UniRule"/>
</dbReference>
<dbReference type="InterPro" id="IPR020046">
    <property type="entry name" value="5-3_exonucl_a-hlix_arch_N"/>
</dbReference>
<evidence type="ECO:0000259" key="13">
    <source>
        <dbReference type="SMART" id="SM00475"/>
    </source>
</evidence>
<evidence type="ECO:0000256" key="12">
    <source>
        <dbReference type="RuleBase" id="RU004460"/>
    </source>
</evidence>
<dbReference type="InterPro" id="IPR036397">
    <property type="entry name" value="RNaseH_sf"/>
</dbReference>
<dbReference type="InterPro" id="IPR036279">
    <property type="entry name" value="5-3_exonuclease_C_sf"/>
</dbReference>
<dbReference type="PRINTS" id="PR00868">
    <property type="entry name" value="DNAPOLI"/>
</dbReference>
<keyword evidence="8 12" id="KW-0234">DNA repair</keyword>
<feature type="domain" description="DNA-directed DNA polymerase family A palm" evidence="14">
    <location>
        <begin position="652"/>
        <end position="859"/>
    </location>
</feature>
<keyword evidence="6 12" id="KW-0239">DNA-directed DNA polymerase</keyword>
<organism evidence="15 16">
    <name type="scientific">Mesoplasma syrphidae</name>
    <dbReference type="NCBI Taxonomy" id="225999"/>
    <lineage>
        <taxon>Bacteria</taxon>
        <taxon>Bacillati</taxon>
        <taxon>Mycoplasmatota</taxon>
        <taxon>Mollicutes</taxon>
        <taxon>Entomoplasmatales</taxon>
        <taxon>Entomoplasmataceae</taxon>
        <taxon>Mesoplasma</taxon>
    </lineage>
</organism>
<comment type="catalytic activity">
    <reaction evidence="9 12">
        <text>DNA(n) + a 2'-deoxyribonucleoside 5'-triphosphate = DNA(n+1) + diphosphate</text>
        <dbReference type="Rhea" id="RHEA:22508"/>
        <dbReference type="Rhea" id="RHEA-COMP:17339"/>
        <dbReference type="Rhea" id="RHEA-COMP:17340"/>
        <dbReference type="ChEBI" id="CHEBI:33019"/>
        <dbReference type="ChEBI" id="CHEBI:61560"/>
        <dbReference type="ChEBI" id="CHEBI:173112"/>
        <dbReference type="EC" id="2.7.7.7"/>
    </reaction>
</comment>